<feature type="domain" description="BPTI/Kunitz inhibitor" evidence="3">
    <location>
        <begin position="54"/>
        <end position="104"/>
    </location>
</feature>
<evidence type="ECO:0000259" key="3">
    <source>
        <dbReference type="PROSITE" id="PS50279"/>
    </source>
</evidence>
<evidence type="ECO:0000256" key="1">
    <source>
        <dbReference type="ARBA" id="ARBA00023157"/>
    </source>
</evidence>
<dbReference type="Gene3D" id="4.10.410.10">
    <property type="entry name" value="Pancreatic trypsin inhibitor Kunitz domain"/>
    <property type="match status" value="2"/>
</dbReference>
<dbReference type="PANTHER" id="PTHR10083:SF374">
    <property type="entry name" value="BPTI_KUNITZ INHIBITOR DOMAIN-CONTAINING PROTEIN"/>
    <property type="match status" value="1"/>
</dbReference>
<dbReference type="InterPro" id="IPR050098">
    <property type="entry name" value="TFPI/VKTCI-like"/>
</dbReference>
<feature type="signal peptide" evidence="2">
    <location>
        <begin position="1"/>
        <end position="18"/>
    </location>
</feature>
<dbReference type="GO" id="GO:0005615">
    <property type="term" value="C:extracellular space"/>
    <property type="evidence" value="ECO:0007669"/>
    <property type="project" value="TreeGrafter"/>
</dbReference>
<evidence type="ECO:0000256" key="2">
    <source>
        <dbReference type="SAM" id="SignalP"/>
    </source>
</evidence>
<dbReference type="AlphaFoldDB" id="A0A6J8AAP4"/>
<dbReference type="PRINTS" id="PR00759">
    <property type="entry name" value="BASICPTASE"/>
</dbReference>
<reference evidence="4 5" key="1">
    <citation type="submission" date="2020-06" db="EMBL/GenBank/DDBJ databases">
        <authorList>
            <person name="Li R."/>
            <person name="Bekaert M."/>
        </authorList>
    </citation>
    <scope>NUCLEOTIDE SEQUENCE [LARGE SCALE GENOMIC DNA]</scope>
    <source>
        <strain evidence="5">wild</strain>
    </source>
</reference>
<evidence type="ECO:0000313" key="5">
    <source>
        <dbReference type="Proteomes" id="UP000507470"/>
    </source>
</evidence>
<dbReference type="SMART" id="SM00131">
    <property type="entry name" value="KU"/>
    <property type="match status" value="2"/>
</dbReference>
<keyword evidence="1" id="KW-1015">Disulfide bond</keyword>
<keyword evidence="2" id="KW-0732">Signal</keyword>
<name>A0A6J8AAP4_MYTCO</name>
<sequence>MITQRLVIALVFLNISVASIIRTTDLDNYLATNSQLETTEGLVTSVPDDPDDVCSLPLDAGPCDVNSIMFYYNTDTKTCEKFTYGGCLGNANRFYDYWDCESACHVEDQSPEVCDQPMAIGGCAFKFNQYFYNQTTNECESFVYSGCHGNNNRFHDRDSCEDLCRIPEDDCKLPADPGVGPHSASFYYYNIQTGSTIKRNAKSLASNWIKSIGMFADWKISGNECTIYVWHNETIDSNCRYSCVNSYFFPD</sequence>
<protein>
    <submittedName>
        <fullName evidence="4">TFPI2</fullName>
    </submittedName>
</protein>
<dbReference type="InterPro" id="IPR002223">
    <property type="entry name" value="Kunitz_BPTI"/>
</dbReference>
<evidence type="ECO:0000313" key="4">
    <source>
        <dbReference type="EMBL" id="CAC5364011.1"/>
    </source>
</evidence>
<dbReference type="SUPFAM" id="SSF57362">
    <property type="entry name" value="BPTI-like"/>
    <property type="match status" value="2"/>
</dbReference>
<dbReference type="PROSITE" id="PS50279">
    <property type="entry name" value="BPTI_KUNITZ_2"/>
    <property type="match status" value="2"/>
</dbReference>
<gene>
    <name evidence="4" type="ORF">MCOR_5214</name>
</gene>
<dbReference type="EMBL" id="CACVKT020000930">
    <property type="protein sequence ID" value="CAC5364011.1"/>
    <property type="molecule type" value="Genomic_DNA"/>
</dbReference>
<feature type="domain" description="BPTI/Kunitz inhibitor" evidence="3">
    <location>
        <begin position="114"/>
        <end position="164"/>
    </location>
</feature>
<dbReference type="Proteomes" id="UP000507470">
    <property type="component" value="Unassembled WGS sequence"/>
</dbReference>
<accession>A0A6J8AAP4</accession>
<dbReference type="GO" id="GO:0004867">
    <property type="term" value="F:serine-type endopeptidase inhibitor activity"/>
    <property type="evidence" value="ECO:0007669"/>
    <property type="project" value="InterPro"/>
</dbReference>
<feature type="chain" id="PRO_5027031422" evidence="2">
    <location>
        <begin position="19"/>
        <end position="251"/>
    </location>
</feature>
<proteinExistence type="predicted"/>
<dbReference type="InterPro" id="IPR020901">
    <property type="entry name" value="Prtase_inh_Kunz-CS"/>
</dbReference>
<dbReference type="PROSITE" id="PS00280">
    <property type="entry name" value="BPTI_KUNITZ_1"/>
    <property type="match status" value="1"/>
</dbReference>
<dbReference type="CDD" id="cd00109">
    <property type="entry name" value="Kunitz-type"/>
    <property type="match status" value="2"/>
</dbReference>
<dbReference type="PANTHER" id="PTHR10083">
    <property type="entry name" value="KUNITZ-TYPE PROTEASE INHIBITOR-RELATED"/>
    <property type="match status" value="1"/>
</dbReference>
<dbReference type="InterPro" id="IPR036880">
    <property type="entry name" value="Kunitz_BPTI_sf"/>
</dbReference>
<dbReference type="OrthoDB" id="5950222at2759"/>
<organism evidence="4 5">
    <name type="scientific">Mytilus coruscus</name>
    <name type="common">Sea mussel</name>
    <dbReference type="NCBI Taxonomy" id="42192"/>
    <lineage>
        <taxon>Eukaryota</taxon>
        <taxon>Metazoa</taxon>
        <taxon>Spiralia</taxon>
        <taxon>Lophotrochozoa</taxon>
        <taxon>Mollusca</taxon>
        <taxon>Bivalvia</taxon>
        <taxon>Autobranchia</taxon>
        <taxon>Pteriomorphia</taxon>
        <taxon>Mytilida</taxon>
        <taxon>Mytiloidea</taxon>
        <taxon>Mytilidae</taxon>
        <taxon>Mytilinae</taxon>
        <taxon>Mytilus</taxon>
    </lineage>
</organism>
<dbReference type="Pfam" id="PF00014">
    <property type="entry name" value="Kunitz_BPTI"/>
    <property type="match status" value="2"/>
</dbReference>
<keyword evidence="5" id="KW-1185">Reference proteome</keyword>